<keyword evidence="2" id="KW-1185">Reference proteome</keyword>
<dbReference type="OrthoDB" id="9876538at2"/>
<dbReference type="AlphaFoldDB" id="A0A011V118"/>
<protein>
    <submittedName>
        <fullName evidence="1">Uncharacterized protein</fullName>
    </submittedName>
</protein>
<dbReference type="EMBL" id="JEOB01000003">
    <property type="protein sequence ID" value="EXM39152.1"/>
    <property type="molecule type" value="Genomic_DNA"/>
</dbReference>
<name>A0A011V118_RUMAL</name>
<proteinExistence type="predicted"/>
<dbReference type="PATRIC" id="fig|1341156.4.peg.2237"/>
<evidence type="ECO:0000313" key="2">
    <source>
        <dbReference type="Proteomes" id="UP000021369"/>
    </source>
</evidence>
<dbReference type="Proteomes" id="UP000021369">
    <property type="component" value="Unassembled WGS sequence"/>
</dbReference>
<gene>
    <name evidence="1" type="ORF">RASY3_11470</name>
</gene>
<dbReference type="RefSeq" id="WP_037288269.1">
    <property type="nucleotide sequence ID" value="NZ_JEOB01000003.1"/>
</dbReference>
<evidence type="ECO:0000313" key="1">
    <source>
        <dbReference type="EMBL" id="EXM39152.1"/>
    </source>
</evidence>
<accession>A0A011V118</accession>
<comment type="caution">
    <text evidence="1">The sequence shown here is derived from an EMBL/GenBank/DDBJ whole genome shotgun (WGS) entry which is preliminary data.</text>
</comment>
<reference evidence="1 2" key="1">
    <citation type="submission" date="2013-06" db="EMBL/GenBank/DDBJ databases">
        <title>Rumen cellulosomics: divergent fiber-degrading strategies revealed by comparative genome-wide analysis of six Ruminococcal strains.</title>
        <authorList>
            <person name="Dassa B."/>
            <person name="Borovok I."/>
            <person name="Lamed R."/>
            <person name="Flint H."/>
            <person name="Yeoman C.J."/>
            <person name="White B."/>
            <person name="Bayer E.A."/>
        </authorList>
    </citation>
    <scope>NUCLEOTIDE SEQUENCE [LARGE SCALE GENOMIC DNA]</scope>
    <source>
        <strain evidence="1 2">SY3</strain>
    </source>
</reference>
<organism evidence="1 2">
    <name type="scientific">Ruminococcus albus SY3</name>
    <dbReference type="NCBI Taxonomy" id="1341156"/>
    <lineage>
        <taxon>Bacteria</taxon>
        <taxon>Bacillati</taxon>
        <taxon>Bacillota</taxon>
        <taxon>Clostridia</taxon>
        <taxon>Eubacteriales</taxon>
        <taxon>Oscillospiraceae</taxon>
        <taxon>Ruminococcus</taxon>
    </lineage>
</organism>
<sequence>MYIDNNYFEEKQTTIDSIEHYFTRYPIDKANIARMYSEEVLGVADTEQLIIAEIIFYHAMWKKAGGLPVYDIEIIKKLTNEIIKSTQSFTLLNADEYNDFIKMVKELSESKIEILGDNS</sequence>